<evidence type="ECO:0000256" key="7">
    <source>
        <dbReference type="ARBA" id="ARBA00022840"/>
    </source>
</evidence>
<dbReference type="GO" id="GO:0003848">
    <property type="term" value="F:2-amino-4-hydroxy-6-hydroxymethyldihydropteridine diphosphokinase activity"/>
    <property type="evidence" value="ECO:0007669"/>
    <property type="project" value="UniProtKB-EC"/>
</dbReference>
<dbReference type="GO" id="GO:0005524">
    <property type="term" value="F:ATP binding"/>
    <property type="evidence" value="ECO:0007669"/>
    <property type="project" value="UniProtKB-KW"/>
</dbReference>
<dbReference type="GO" id="GO:0046654">
    <property type="term" value="P:tetrahydrofolate biosynthetic process"/>
    <property type="evidence" value="ECO:0007669"/>
    <property type="project" value="UniProtKB-UniRule"/>
</dbReference>
<dbReference type="EC" id="2.7.6.3" evidence="9"/>
<comment type="similarity">
    <text evidence="3">In the N-terminal section; belongs to the DHNA family.</text>
</comment>
<dbReference type="PANTHER" id="PTHR43071:SF1">
    <property type="entry name" value="2-AMINO-4-HYDROXY-6-HYDROXYMETHYLDIHYDROPTERIDINE PYROPHOSPHOKINASE"/>
    <property type="match status" value="1"/>
</dbReference>
<dbReference type="GO" id="GO:0016301">
    <property type="term" value="F:kinase activity"/>
    <property type="evidence" value="ECO:0007669"/>
    <property type="project" value="UniProtKB-KW"/>
</dbReference>
<comment type="catalytic activity">
    <reaction evidence="1">
        <text>6-hydroxymethyl-7,8-dihydropterin + ATP = (7,8-dihydropterin-6-yl)methyl diphosphate + AMP + H(+)</text>
        <dbReference type="Rhea" id="RHEA:11412"/>
        <dbReference type="ChEBI" id="CHEBI:15378"/>
        <dbReference type="ChEBI" id="CHEBI:30616"/>
        <dbReference type="ChEBI" id="CHEBI:44841"/>
        <dbReference type="ChEBI" id="CHEBI:72950"/>
        <dbReference type="ChEBI" id="CHEBI:456215"/>
        <dbReference type="EC" id="2.7.6.3"/>
    </reaction>
</comment>
<evidence type="ECO:0000256" key="2">
    <source>
        <dbReference type="ARBA" id="ARBA00005051"/>
    </source>
</evidence>
<evidence type="ECO:0000256" key="9">
    <source>
        <dbReference type="RuleBase" id="RU362079"/>
    </source>
</evidence>
<dbReference type="GO" id="GO:0046656">
    <property type="term" value="P:folic acid biosynthetic process"/>
    <property type="evidence" value="ECO:0007669"/>
    <property type="project" value="UniProtKB-UniRule"/>
</dbReference>
<sequence>MDEIRITDLTVFANHGVLPEETALGQKFLVSLVLRRPLRRAALNGELSGTVNYAEACAFTSQFLRENTFALIESAAEALAAALLERYDIESAAVELKKPWAPVGLPLECVSVRIERSWHTAYIALGSNLGDREAYLRGAVDALAAAEGCRVGKVSSFIVTPPYGGVEQGDFLNGCLELRTRLEPGELLGLLHSIEAAAGRERLVHWGPRTLDLDIIFYDSLVLDSGELTIPHPDMANRRFVLAPLAEIAPYLRHPLTGRTVQEMLHTVEGSARGPSCAWMHSAAQGPRE</sequence>
<evidence type="ECO:0000259" key="10">
    <source>
        <dbReference type="PROSITE" id="PS00794"/>
    </source>
</evidence>
<evidence type="ECO:0000256" key="4">
    <source>
        <dbReference type="ARBA" id="ARBA00022679"/>
    </source>
</evidence>
<dbReference type="EC" id="4.1.2.25" evidence="9"/>
<dbReference type="GO" id="GO:0004150">
    <property type="term" value="F:dihydroneopterin aldolase activity"/>
    <property type="evidence" value="ECO:0007669"/>
    <property type="project" value="UniProtKB-UniRule"/>
</dbReference>
<name>A0A9D1CT93_9FIRM</name>
<keyword evidence="8 9" id="KW-0289">Folate biosynthesis</keyword>
<comment type="similarity">
    <text evidence="9">Belongs to the DHNA family.</text>
</comment>
<keyword evidence="9" id="KW-0456">Lyase</keyword>
<dbReference type="SUPFAM" id="SSF55083">
    <property type="entry name" value="6-hydroxymethyl-7,8-dihydropterin pyrophosphokinase, HPPK"/>
    <property type="match status" value="1"/>
</dbReference>
<dbReference type="PANTHER" id="PTHR43071">
    <property type="entry name" value="2-AMINO-4-HYDROXY-6-HYDROXYMETHYLDIHYDROPTERIDINE PYROPHOSPHOKINASE"/>
    <property type="match status" value="1"/>
</dbReference>
<feature type="domain" description="7,8-dihydro-6-hydroxymethylpterin-pyrophosphokinase" evidence="10">
    <location>
        <begin position="205"/>
        <end position="216"/>
    </location>
</feature>
<keyword evidence="4 11" id="KW-0808">Transferase</keyword>
<keyword evidence="6" id="KW-0418">Kinase</keyword>
<evidence type="ECO:0000313" key="12">
    <source>
        <dbReference type="Proteomes" id="UP000824262"/>
    </source>
</evidence>
<evidence type="ECO:0000256" key="5">
    <source>
        <dbReference type="ARBA" id="ARBA00022741"/>
    </source>
</evidence>
<dbReference type="InterPro" id="IPR000550">
    <property type="entry name" value="Hppk"/>
</dbReference>
<evidence type="ECO:0000256" key="3">
    <source>
        <dbReference type="ARBA" id="ARBA00009640"/>
    </source>
</evidence>
<protein>
    <recommendedName>
        <fullName evidence="9">Bifunctional folate synthesis protein</fullName>
    </recommendedName>
    <domain>
        <recommendedName>
            <fullName evidence="9">Dihydroneopterin aldolase</fullName>
            <shortName evidence="9">DHNA</shortName>
            <ecNumber evidence="9">4.1.2.25</ecNumber>
        </recommendedName>
        <alternativeName>
            <fullName evidence="9">7,8-dihydroneopterin aldolase</fullName>
        </alternativeName>
    </domain>
    <domain>
        <recommendedName>
            <fullName evidence="9">2-amino-4-hydroxy-6-hydroxymethyldihydropteridine pyrophosphokinase</fullName>
            <ecNumber evidence="9">2.7.6.3</ecNumber>
        </recommendedName>
        <alternativeName>
            <fullName evidence="9">6-hydroxymethyl-7,8-dihydropterin pyrophosphokinase</fullName>
            <shortName evidence="9">PPPK</shortName>
        </alternativeName>
        <alternativeName>
            <fullName evidence="9">7,8-dihydro-6-hydroxymethylpterin pyrophosphokinase</fullName>
            <shortName evidence="9">HPPK</shortName>
        </alternativeName>
    </domain>
</protein>
<dbReference type="PROSITE" id="PS00794">
    <property type="entry name" value="HPPK"/>
    <property type="match status" value="1"/>
</dbReference>
<dbReference type="InterPro" id="IPR035907">
    <property type="entry name" value="Hppk_sf"/>
</dbReference>
<dbReference type="SMART" id="SM00905">
    <property type="entry name" value="FolB"/>
    <property type="match status" value="1"/>
</dbReference>
<reference evidence="11" key="2">
    <citation type="journal article" date="2021" name="PeerJ">
        <title>Extensive microbial diversity within the chicken gut microbiome revealed by metagenomics and culture.</title>
        <authorList>
            <person name="Gilroy R."/>
            <person name="Ravi A."/>
            <person name="Getino M."/>
            <person name="Pursley I."/>
            <person name="Horton D.L."/>
            <person name="Alikhan N.F."/>
            <person name="Baker D."/>
            <person name="Gharbi K."/>
            <person name="Hall N."/>
            <person name="Watson M."/>
            <person name="Adriaenssens E.M."/>
            <person name="Foster-Nyarko E."/>
            <person name="Jarju S."/>
            <person name="Secka A."/>
            <person name="Antonio M."/>
            <person name="Oren A."/>
            <person name="Chaudhuri R.R."/>
            <person name="La Ragione R."/>
            <person name="Hildebrand F."/>
            <person name="Pallen M.J."/>
        </authorList>
    </citation>
    <scope>NUCLEOTIDE SEQUENCE</scope>
    <source>
        <strain evidence="11">ChiBcolR7-354</strain>
    </source>
</reference>
<dbReference type="Proteomes" id="UP000824262">
    <property type="component" value="Unassembled WGS sequence"/>
</dbReference>
<reference evidence="11" key="1">
    <citation type="submission" date="2020-10" db="EMBL/GenBank/DDBJ databases">
        <authorList>
            <person name="Gilroy R."/>
        </authorList>
    </citation>
    <scope>NUCLEOTIDE SEQUENCE</scope>
    <source>
        <strain evidence="11">ChiBcolR7-354</strain>
    </source>
</reference>
<dbReference type="SUPFAM" id="SSF55620">
    <property type="entry name" value="Tetrahydrobiopterin biosynthesis enzymes-like"/>
    <property type="match status" value="1"/>
</dbReference>
<dbReference type="InterPro" id="IPR043133">
    <property type="entry name" value="GTP-CH-I_C/QueF"/>
</dbReference>
<gene>
    <name evidence="11" type="primary">folK</name>
    <name evidence="11" type="ORF">IAB77_02725</name>
</gene>
<comment type="pathway">
    <text evidence="9">Cofactor biosynthesis; tetrahydrofolate biosynthesis; 2-amino-4-hydroxy-6-hydroxymethyl-7,8-dihydropteridine diphosphate from 7,8-dihydroneopterin triphosphate: step 3/4.</text>
</comment>
<dbReference type="CDD" id="cd00483">
    <property type="entry name" value="HPPK"/>
    <property type="match status" value="1"/>
</dbReference>
<organism evidence="11 12">
    <name type="scientific">Candidatus Scatomorpha intestinavium</name>
    <dbReference type="NCBI Taxonomy" id="2840922"/>
    <lineage>
        <taxon>Bacteria</taxon>
        <taxon>Bacillati</taxon>
        <taxon>Bacillota</taxon>
        <taxon>Clostridia</taxon>
        <taxon>Eubacteriales</taxon>
        <taxon>Candidatus Scatomorpha</taxon>
    </lineage>
</organism>
<dbReference type="InterPro" id="IPR006157">
    <property type="entry name" value="FolB_dom"/>
</dbReference>
<evidence type="ECO:0000256" key="6">
    <source>
        <dbReference type="ARBA" id="ARBA00022777"/>
    </source>
</evidence>
<keyword evidence="5" id="KW-0547">Nucleotide-binding</keyword>
<comment type="catalytic activity">
    <reaction evidence="9">
        <text>7,8-dihydroneopterin = 6-hydroxymethyl-7,8-dihydropterin + glycolaldehyde</text>
        <dbReference type="Rhea" id="RHEA:10540"/>
        <dbReference type="ChEBI" id="CHEBI:17001"/>
        <dbReference type="ChEBI" id="CHEBI:17071"/>
        <dbReference type="ChEBI" id="CHEBI:44841"/>
        <dbReference type="EC" id="4.1.2.25"/>
    </reaction>
</comment>
<comment type="pathway">
    <text evidence="2">Cofactor biosynthesis; tetrahydrofolate biosynthesis; 2-amino-4-hydroxy-6-hydroxymethyl-7,8-dihydropteridine diphosphate from 7,8-dihydroneopterin triphosphate: step 4/4.</text>
</comment>
<dbReference type="EMBL" id="DVGA01000033">
    <property type="protein sequence ID" value="HIQ78155.1"/>
    <property type="molecule type" value="Genomic_DNA"/>
</dbReference>
<evidence type="ECO:0000256" key="1">
    <source>
        <dbReference type="ARBA" id="ARBA00000198"/>
    </source>
</evidence>
<dbReference type="NCBIfam" id="TIGR00526">
    <property type="entry name" value="folB_dom"/>
    <property type="match status" value="1"/>
</dbReference>
<dbReference type="Gene3D" id="3.30.70.560">
    <property type="entry name" value="7,8-Dihydro-6-hydroxymethylpterin-pyrophosphokinase HPPK"/>
    <property type="match status" value="1"/>
</dbReference>
<dbReference type="Pfam" id="PF01288">
    <property type="entry name" value="HPPK"/>
    <property type="match status" value="1"/>
</dbReference>
<dbReference type="NCBIfam" id="TIGR01498">
    <property type="entry name" value="folK"/>
    <property type="match status" value="1"/>
</dbReference>
<dbReference type="Pfam" id="PF02152">
    <property type="entry name" value="FolB"/>
    <property type="match status" value="1"/>
</dbReference>
<dbReference type="AlphaFoldDB" id="A0A9D1CT93"/>
<dbReference type="Gene3D" id="3.30.1130.10">
    <property type="match status" value="1"/>
</dbReference>
<evidence type="ECO:0000256" key="8">
    <source>
        <dbReference type="ARBA" id="ARBA00022909"/>
    </source>
</evidence>
<evidence type="ECO:0000313" key="11">
    <source>
        <dbReference type="EMBL" id="HIQ78155.1"/>
    </source>
</evidence>
<dbReference type="InterPro" id="IPR006156">
    <property type="entry name" value="Dihydroneopterin_aldolase"/>
</dbReference>
<comment type="caution">
    <text evidence="11">The sequence shown here is derived from an EMBL/GenBank/DDBJ whole genome shotgun (WGS) entry which is preliminary data.</text>
</comment>
<keyword evidence="7" id="KW-0067">ATP-binding</keyword>
<accession>A0A9D1CT93</accession>
<dbReference type="NCBIfam" id="TIGR00525">
    <property type="entry name" value="folB"/>
    <property type="match status" value="1"/>
</dbReference>
<proteinExistence type="inferred from homology"/>
<comment type="function">
    <text evidence="9">Catalyzes the conversion of 7,8-dihydroneopterin to 6-hydroxymethyl-7,8-dihydropterin.</text>
</comment>